<dbReference type="KEGG" id="amob:HG15A2_07070"/>
<keyword evidence="3" id="KW-1185">Reference proteome</keyword>
<sequence length="286" mass="30387">MVIVINRILGQNEGLSVLTDHCPFKTFKIRSGRPGLTMIEQIEKIKSEYTDKYVAVDASRAELARFKDLVGQVKTVNMSGRALVEFIDYHLSTGWFDIDLDYLKVVDKPAPKPKEEKKPAAKKKAAPKKDAAKPQAEKKLSPLEMARQQGSAGKDAAAAKKPKSDKPSSTSDILAAARGGAAKAAPKQEAVAKTESSPKPQAAGKVDRGKMSVADMLAAARGGAAAAPAETEQPRDEVAPEDSPAAEEVVEEAAPAASEETSSGGPVDKSSMSIDDMLAYCREHDA</sequence>
<dbReference type="EMBL" id="CP036263">
    <property type="protein sequence ID" value="QDS97446.1"/>
    <property type="molecule type" value="Genomic_DNA"/>
</dbReference>
<proteinExistence type="predicted"/>
<evidence type="ECO:0000313" key="3">
    <source>
        <dbReference type="Proteomes" id="UP000319852"/>
    </source>
</evidence>
<accession>A0A517MRF3</accession>
<protein>
    <submittedName>
        <fullName evidence="2">Uncharacterized protein</fullName>
    </submittedName>
</protein>
<feature type="compositionally biased region" description="Low complexity" evidence="1">
    <location>
        <begin position="218"/>
        <end position="229"/>
    </location>
</feature>
<feature type="compositionally biased region" description="Low complexity" evidence="1">
    <location>
        <begin position="175"/>
        <end position="193"/>
    </location>
</feature>
<evidence type="ECO:0000256" key="1">
    <source>
        <dbReference type="SAM" id="MobiDB-lite"/>
    </source>
</evidence>
<dbReference type="AlphaFoldDB" id="A0A517MRF3"/>
<feature type="region of interest" description="Disordered" evidence="1">
    <location>
        <begin position="110"/>
        <end position="286"/>
    </location>
</feature>
<evidence type="ECO:0000313" key="2">
    <source>
        <dbReference type="EMBL" id="QDS97446.1"/>
    </source>
</evidence>
<organism evidence="2 3">
    <name type="scientific">Adhaeretor mobilis</name>
    <dbReference type="NCBI Taxonomy" id="1930276"/>
    <lineage>
        <taxon>Bacteria</taxon>
        <taxon>Pseudomonadati</taxon>
        <taxon>Planctomycetota</taxon>
        <taxon>Planctomycetia</taxon>
        <taxon>Pirellulales</taxon>
        <taxon>Lacipirellulaceae</taxon>
        <taxon>Adhaeretor</taxon>
    </lineage>
</organism>
<feature type="compositionally biased region" description="Basic and acidic residues" evidence="1">
    <location>
        <begin position="127"/>
        <end position="141"/>
    </location>
</feature>
<feature type="compositionally biased region" description="Basic and acidic residues" evidence="1">
    <location>
        <begin position="110"/>
        <end position="119"/>
    </location>
</feature>
<gene>
    <name evidence="2" type="ORF">HG15A2_07070</name>
</gene>
<name>A0A517MRF3_9BACT</name>
<reference evidence="2 3" key="1">
    <citation type="submission" date="2019-02" db="EMBL/GenBank/DDBJ databases">
        <title>Deep-cultivation of Planctomycetes and their phenomic and genomic characterization uncovers novel biology.</title>
        <authorList>
            <person name="Wiegand S."/>
            <person name="Jogler M."/>
            <person name="Boedeker C."/>
            <person name="Pinto D."/>
            <person name="Vollmers J."/>
            <person name="Rivas-Marin E."/>
            <person name="Kohn T."/>
            <person name="Peeters S.H."/>
            <person name="Heuer A."/>
            <person name="Rast P."/>
            <person name="Oberbeckmann S."/>
            <person name="Bunk B."/>
            <person name="Jeske O."/>
            <person name="Meyerdierks A."/>
            <person name="Storesund J.E."/>
            <person name="Kallscheuer N."/>
            <person name="Luecker S."/>
            <person name="Lage O.M."/>
            <person name="Pohl T."/>
            <person name="Merkel B.J."/>
            <person name="Hornburger P."/>
            <person name="Mueller R.-W."/>
            <person name="Bruemmer F."/>
            <person name="Labrenz M."/>
            <person name="Spormann A.M."/>
            <person name="Op den Camp H."/>
            <person name="Overmann J."/>
            <person name="Amann R."/>
            <person name="Jetten M.S.M."/>
            <person name="Mascher T."/>
            <person name="Medema M.H."/>
            <person name="Devos D.P."/>
            <person name="Kaster A.-K."/>
            <person name="Ovreas L."/>
            <person name="Rohde M."/>
            <person name="Galperin M.Y."/>
            <person name="Jogler C."/>
        </authorList>
    </citation>
    <scope>NUCLEOTIDE SEQUENCE [LARGE SCALE GENOMIC DNA]</scope>
    <source>
        <strain evidence="2 3">HG15A2</strain>
    </source>
</reference>
<dbReference type="Proteomes" id="UP000319852">
    <property type="component" value="Chromosome"/>
</dbReference>